<evidence type="ECO:0000256" key="3">
    <source>
        <dbReference type="ARBA" id="ARBA00023015"/>
    </source>
</evidence>
<comment type="similarity">
    <text evidence="2">Belongs to the bHLH protein family.</text>
</comment>
<dbReference type="InterPro" id="IPR011598">
    <property type="entry name" value="bHLH_dom"/>
</dbReference>
<evidence type="ECO:0000256" key="4">
    <source>
        <dbReference type="ARBA" id="ARBA00023163"/>
    </source>
</evidence>
<evidence type="ECO:0000313" key="9">
    <source>
        <dbReference type="Proteomes" id="UP000324897"/>
    </source>
</evidence>
<evidence type="ECO:0000256" key="6">
    <source>
        <dbReference type="SAM" id="MobiDB-lite"/>
    </source>
</evidence>
<dbReference type="InterPro" id="IPR045239">
    <property type="entry name" value="bHLH95_bHLH"/>
</dbReference>
<dbReference type="AlphaFoldDB" id="A0A5J9VTY0"/>
<accession>A0A5J9VTY0</accession>
<dbReference type="GO" id="GO:0000978">
    <property type="term" value="F:RNA polymerase II cis-regulatory region sequence-specific DNA binding"/>
    <property type="evidence" value="ECO:0007669"/>
    <property type="project" value="TreeGrafter"/>
</dbReference>
<dbReference type="GO" id="GO:0005634">
    <property type="term" value="C:nucleus"/>
    <property type="evidence" value="ECO:0007669"/>
    <property type="project" value="UniProtKB-SubCell"/>
</dbReference>
<dbReference type="Gramene" id="TVU39348">
    <property type="protein sequence ID" value="TVU39348"/>
    <property type="gene ID" value="EJB05_12761"/>
</dbReference>
<dbReference type="OrthoDB" id="760019at2759"/>
<dbReference type="GO" id="GO:0000981">
    <property type="term" value="F:DNA-binding transcription factor activity, RNA polymerase II-specific"/>
    <property type="evidence" value="ECO:0007669"/>
    <property type="project" value="TreeGrafter"/>
</dbReference>
<comment type="subcellular location">
    <subcellularLocation>
        <location evidence="1">Nucleus</location>
    </subcellularLocation>
</comment>
<organism evidence="8 9">
    <name type="scientific">Eragrostis curvula</name>
    <name type="common">weeping love grass</name>
    <dbReference type="NCBI Taxonomy" id="38414"/>
    <lineage>
        <taxon>Eukaryota</taxon>
        <taxon>Viridiplantae</taxon>
        <taxon>Streptophyta</taxon>
        <taxon>Embryophyta</taxon>
        <taxon>Tracheophyta</taxon>
        <taxon>Spermatophyta</taxon>
        <taxon>Magnoliopsida</taxon>
        <taxon>Liliopsida</taxon>
        <taxon>Poales</taxon>
        <taxon>Poaceae</taxon>
        <taxon>PACMAD clade</taxon>
        <taxon>Chloridoideae</taxon>
        <taxon>Eragrostideae</taxon>
        <taxon>Eragrostidinae</taxon>
        <taxon>Eragrostis</taxon>
    </lineage>
</organism>
<protein>
    <recommendedName>
        <fullName evidence="7">BHLH domain-containing protein</fullName>
    </recommendedName>
</protein>
<keyword evidence="5" id="KW-0539">Nucleus</keyword>
<feature type="region of interest" description="Disordered" evidence="6">
    <location>
        <begin position="1"/>
        <end position="65"/>
    </location>
</feature>
<evidence type="ECO:0000256" key="1">
    <source>
        <dbReference type="ARBA" id="ARBA00004123"/>
    </source>
</evidence>
<keyword evidence="9" id="KW-1185">Reference proteome</keyword>
<dbReference type="InterPro" id="IPR045843">
    <property type="entry name" value="IND-like"/>
</dbReference>
<dbReference type="CDD" id="cd11393">
    <property type="entry name" value="bHLH_AtbHLH_like"/>
    <property type="match status" value="1"/>
</dbReference>
<name>A0A5J9VTY0_9POAL</name>
<dbReference type="GO" id="GO:0046983">
    <property type="term" value="F:protein dimerization activity"/>
    <property type="evidence" value="ECO:0007669"/>
    <property type="project" value="InterPro"/>
</dbReference>
<evidence type="ECO:0000313" key="8">
    <source>
        <dbReference type="EMBL" id="TVU39348.1"/>
    </source>
</evidence>
<dbReference type="PANTHER" id="PTHR16223">
    <property type="entry name" value="TRANSCRIPTION FACTOR BHLH83-RELATED"/>
    <property type="match status" value="1"/>
</dbReference>
<comment type="caution">
    <text evidence="8">The sequence shown here is derived from an EMBL/GenBank/DDBJ whole genome shotgun (WGS) entry which is preliminary data.</text>
</comment>
<feature type="non-terminal residue" evidence="8">
    <location>
        <position position="107"/>
    </location>
</feature>
<feature type="non-terminal residue" evidence="8">
    <location>
        <position position="1"/>
    </location>
</feature>
<sequence length="107" mass="12076">MDERFFNLQQQLKEAKTSSGGGSRGARRRAREEKRSEEQQGSEGNAKKSKSESSSPTSSLKLPKVKLGDKITALQQIVSPFGRYRTDTASVLYEAINYIKWLHEQVQ</sequence>
<dbReference type="Proteomes" id="UP000324897">
    <property type="component" value="Chromosome 4"/>
</dbReference>
<dbReference type="PANTHER" id="PTHR16223:SF171">
    <property type="entry name" value="BASIC HELIX-LOOP-HELIX (BHLH) DNA-BINDING SUPERFAMILY PROTEIN"/>
    <property type="match status" value="1"/>
</dbReference>
<evidence type="ECO:0000256" key="2">
    <source>
        <dbReference type="ARBA" id="ARBA00005510"/>
    </source>
</evidence>
<dbReference type="InterPro" id="IPR036638">
    <property type="entry name" value="HLH_DNA-bd_sf"/>
</dbReference>
<evidence type="ECO:0000256" key="5">
    <source>
        <dbReference type="ARBA" id="ARBA00023242"/>
    </source>
</evidence>
<dbReference type="EMBL" id="RWGY01000007">
    <property type="protein sequence ID" value="TVU39348.1"/>
    <property type="molecule type" value="Genomic_DNA"/>
</dbReference>
<feature type="domain" description="BHLH" evidence="7">
    <location>
        <begin position="51"/>
        <end position="102"/>
    </location>
</feature>
<dbReference type="PROSITE" id="PS50888">
    <property type="entry name" value="BHLH"/>
    <property type="match status" value="1"/>
</dbReference>
<gene>
    <name evidence="8" type="ORF">EJB05_12761</name>
</gene>
<proteinExistence type="inferred from homology"/>
<reference evidence="8 9" key="1">
    <citation type="journal article" date="2019" name="Sci. Rep.">
        <title>A high-quality genome of Eragrostis curvula grass provides insights into Poaceae evolution and supports new strategies to enhance forage quality.</title>
        <authorList>
            <person name="Carballo J."/>
            <person name="Santos B.A.C.M."/>
            <person name="Zappacosta D."/>
            <person name="Garbus I."/>
            <person name="Selva J.P."/>
            <person name="Gallo C.A."/>
            <person name="Diaz A."/>
            <person name="Albertini E."/>
            <person name="Caccamo M."/>
            <person name="Echenique V."/>
        </authorList>
    </citation>
    <scope>NUCLEOTIDE SEQUENCE [LARGE SCALE GENOMIC DNA]</scope>
    <source>
        <strain evidence="9">cv. Victoria</strain>
        <tissue evidence="8">Leaf</tissue>
    </source>
</reference>
<keyword evidence="3" id="KW-0805">Transcription regulation</keyword>
<dbReference type="SUPFAM" id="SSF47459">
    <property type="entry name" value="HLH, helix-loop-helix DNA-binding domain"/>
    <property type="match status" value="1"/>
</dbReference>
<feature type="compositionally biased region" description="Low complexity" evidence="6">
    <location>
        <begin position="52"/>
        <end position="62"/>
    </location>
</feature>
<keyword evidence="4" id="KW-0804">Transcription</keyword>
<evidence type="ECO:0000259" key="7">
    <source>
        <dbReference type="PROSITE" id="PS50888"/>
    </source>
</evidence>